<keyword evidence="2" id="KW-1185">Reference proteome</keyword>
<accession>A0A0W1A2W3</accession>
<gene>
    <name evidence="1" type="ORF">Lwal_2442</name>
</gene>
<dbReference type="Proteomes" id="UP000054729">
    <property type="component" value="Unassembled WGS sequence"/>
</dbReference>
<dbReference type="AlphaFoldDB" id="A0A0W1A2W3"/>
<sequence length="133" mass="15318">MIKNLVNKGITERKNSNKSIKLIYTLVMEEIIIQVGTFMKNNNKLLNGLFLFLLPLNVAMADCDLTKFRWDCDLHLQKKPVTYATSLVRCGDSYGYITKQQYDILARYQRASVNMTLNVNDEYIDSPCVGEVR</sequence>
<organism evidence="1 2">
    <name type="scientific">Legionella waltersii</name>
    <dbReference type="NCBI Taxonomy" id="66969"/>
    <lineage>
        <taxon>Bacteria</taxon>
        <taxon>Pseudomonadati</taxon>
        <taxon>Pseudomonadota</taxon>
        <taxon>Gammaproteobacteria</taxon>
        <taxon>Legionellales</taxon>
        <taxon>Legionellaceae</taxon>
        <taxon>Legionella</taxon>
    </lineage>
</organism>
<evidence type="ECO:0000313" key="2">
    <source>
        <dbReference type="Proteomes" id="UP000054729"/>
    </source>
</evidence>
<name>A0A0W1A2W3_9GAMM</name>
<comment type="caution">
    <text evidence="1">The sequence shown here is derived from an EMBL/GenBank/DDBJ whole genome shotgun (WGS) entry which is preliminary data.</text>
</comment>
<proteinExistence type="predicted"/>
<reference evidence="1 2" key="1">
    <citation type="submission" date="2015-11" db="EMBL/GenBank/DDBJ databases">
        <title>Genomic analysis of 38 Legionella species identifies large and diverse effector repertoires.</title>
        <authorList>
            <person name="Burstein D."/>
            <person name="Amaro F."/>
            <person name="Zusman T."/>
            <person name="Lifshitz Z."/>
            <person name="Cohen O."/>
            <person name="Gilbert J.A."/>
            <person name="Pupko T."/>
            <person name="Shuman H.A."/>
            <person name="Segal G."/>
        </authorList>
    </citation>
    <scope>NUCLEOTIDE SEQUENCE [LARGE SCALE GENOMIC DNA]</scope>
    <source>
        <strain evidence="1 2">ATCC 51914</strain>
    </source>
</reference>
<dbReference type="STRING" id="66969.Lwal_2442"/>
<protein>
    <submittedName>
        <fullName evidence="1">Uncharacterized protein</fullName>
    </submittedName>
</protein>
<evidence type="ECO:0000313" key="1">
    <source>
        <dbReference type="EMBL" id="KTD75504.1"/>
    </source>
</evidence>
<dbReference type="EMBL" id="LNZB01000056">
    <property type="protein sequence ID" value="KTD75504.1"/>
    <property type="molecule type" value="Genomic_DNA"/>
</dbReference>
<dbReference type="PATRIC" id="fig|66969.6.peg.2648"/>